<dbReference type="Gene3D" id="3.40.50.300">
    <property type="entry name" value="P-loop containing nucleotide triphosphate hydrolases"/>
    <property type="match status" value="1"/>
</dbReference>
<keyword evidence="4" id="KW-1185">Reference proteome</keyword>
<dbReference type="EMBL" id="CP042437">
    <property type="protein sequence ID" value="QEC79734.1"/>
    <property type="molecule type" value="Genomic_DNA"/>
</dbReference>
<organism evidence="3 4">
    <name type="scientific">Mucilaginibacter ginsenosidivorax</name>
    <dbReference type="NCBI Taxonomy" id="862126"/>
    <lineage>
        <taxon>Bacteria</taxon>
        <taxon>Pseudomonadati</taxon>
        <taxon>Bacteroidota</taxon>
        <taxon>Sphingobacteriia</taxon>
        <taxon>Sphingobacteriales</taxon>
        <taxon>Sphingobacteriaceae</taxon>
        <taxon>Mucilaginibacter</taxon>
    </lineage>
</organism>
<dbReference type="RefSeq" id="WP_147059614.1">
    <property type="nucleotide sequence ID" value="NZ_CP042437.1"/>
</dbReference>
<protein>
    <submittedName>
        <fullName evidence="3">ATP-binding protein</fullName>
    </submittedName>
</protein>
<keyword evidence="1" id="KW-0812">Transmembrane</keyword>
<keyword evidence="3" id="KW-0067">ATP-binding</keyword>
<evidence type="ECO:0000259" key="2">
    <source>
        <dbReference type="Pfam" id="PF20703"/>
    </source>
</evidence>
<dbReference type="OrthoDB" id="1090410at2"/>
<keyword evidence="1" id="KW-1133">Transmembrane helix</keyword>
<dbReference type="InterPro" id="IPR049052">
    <property type="entry name" value="nSTAND1"/>
</dbReference>
<evidence type="ECO:0000313" key="3">
    <source>
        <dbReference type="EMBL" id="QEC79734.1"/>
    </source>
</evidence>
<reference evidence="3 4" key="1">
    <citation type="journal article" date="2013" name="J. Microbiol.">
        <title>Mucilaginibacter ginsenosidivorax sp. nov., with ginsenoside converting activity isolated from sediment.</title>
        <authorList>
            <person name="Kim J.K."/>
            <person name="Choi T.E."/>
            <person name="Liu Q.M."/>
            <person name="Park H.Y."/>
            <person name="Yi T.H."/>
            <person name="Yoon M.H."/>
            <person name="Kim S.C."/>
            <person name="Im W.T."/>
        </authorList>
    </citation>
    <scope>NUCLEOTIDE SEQUENCE [LARGE SCALE GENOMIC DNA]</scope>
    <source>
        <strain evidence="3 4">KHI28</strain>
    </source>
</reference>
<accession>A0A5B8W778</accession>
<evidence type="ECO:0000256" key="1">
    <source>
        <dbReference type="SAM" id="Phobius"/>
    </source>
</evidence>
<gene>
    <name evidence="3" type="ORF">FSB76_28665</name>
</gene>
<dbReference type="AlphaFoldDB" id="A0A5B8W778"/>
<dbReference type="SUPFAM" id="SSF52540">
    <property type="entry name" value="P-loop containing nucleoside triphosphate hydrolases"/>
    <property type="match status" value="1"/>
</dbReference>
<dbReference type="Proteomes" id="UP000321362">
    <property type="component" value="Chromosome"/>
</dbReference>
<proteinExistence type="predicted"/>
<keyword evidence="1" id="KW-0472">Membrane</keyword>
<dbReference type="SUPFAM" id="SSF69304">
    <property type="entry name" value="Tricorn protease N-terminal domain"/>
    <property type="match status" value="1"/>
</dbReference>
<evidence type="ECO:0000313" key="4">
    <source>
        <dbReference type="Proteomes" id="UP000321362"/>
    </source>
</evidence>
<feature type="transmembrane region" description="Helical" evidence="1">
    <location>
        <begin position="465"/>
        <end position="485"/>
    </location>
</feature>
<dbReference type="GO" id="GO:0005524">
    <property type="term" value="F:ATP binding"/>
    <property type="evidence" value="ECO:0007669"/>
    <property type="project" value="UniProtKB-KW"/>
</dbReference>
<dbReference type="InterPro" id="IPR027417">
    <property type="entry name" value="P-loop_NTPase"/>
</dbReference>
<sequence>MQSAIKFLDPYEKEDIQIFFGRQKESENLYNKVRRSVICVLYGVSGTGKTSLIQCGLANKFDESDWMDITVRRGSDRTIMEAILVKIKEEVQETPNDASPENILNGLKTIYKEYYRPLYLIFDQFEELFINGDNRERYDFKEFLKLLYAEQERFVTIILVLRDEFYSKLNFLKPEVPNIFNNSIELERISEDDIKDVITNIFASSKVTCTNENKIIDNIIANAIDPETKKIELPYLQVYLQKIFDKINKDRGSAESYFTLSIEDLPKNISFRDALGDFLDEEVSKLLTDGSGFSDEDVWEMLKLLITPEGTKRSLSLQSIIKQSTIPEKGIKVPTLLSRLKDSRILRLKYDLYELKHDSLAAKIASKWSEDEKLINKITKIVIDTYALENQLTKDQLYLVNIYKDKLRFDDADKVKYFKYIDECNAVFEKEESDKNSRLETEITLRELAEKNAEKAINERNKARILLGLLLLIFVIFFWVSMYSFKNFNENFQIKVERSAGYYKLNKFCESYNTLHDLQNSFSYVFLNKSHKKTLDSMLENKIYFSRIDTNYYGNDPRNLFQSRFDNLSVILHRNKTDDYNVNIYEKNVLVNNDNGVLVPKIFKHNNIIVYLTKKGIVVFNADNKIKKILAHDGFDITKVNIAVLFNLDGKSFYVEKTTYQKMTSNFKDPNKGSNTPPTATVTYSLYNIDQATNSQPLIKSSAISKDHFFYNNSKKIVYFDTTKNEVSIEDLAHKKSPEVTYQNIVGAYTATAMNHLLLKKKNGTLMILNLLKNTKDSVKKVDIKKSITVSKDYSSIPLNDDKTIIIYDFKKDSIIKKILIPDCHNLKISPNGKLIVYLDKIGLPHIKDVLTKTTLFLPKEIAFKGSNLDYFVTNSSITFVDEVYTTEDDKKAPTSPNACFITIFIINGKGTATDNYQLKMSNKITAPDNWQIDYTKLKDNQNDPGYLFFQNVSGKIVLKSSINLNQKAFTENYLDSVFSIRHR</sequence>
<keyword evidence="3" id="KW-0547">Nucleotide-binding</keyword>
<dbReference type="Pfam" id="PF20703">
    <property type="entry name" value="nSTAND1"/>
    <property type="match status" value="1"/>
</dbReference>
<name>A0A5B8W778_9SPHI</name>
<feature type="domain" description="Novel STAND NTPase 1" evidence="2">
    <location>
        <begin position="8"/>
        <end position="362"/>
    </location>
</feature>
<dbReference type="KEGG" id="mgk:FSB76_28665"/>